<protein>
    <submittedName>
        <fullName evidence="1">Uncharacterized protein</fullName>
    </submittedName>
</protein>
<feature type="non-terminal residue" evidence="1">
    <location>
        <position position="119"/>
    </location>
</feature>
<accession>A0AAN4ZH94</accession>
<evidence type="ECO:0000313" key="2">
    <source>
        <dbReference type="Proteomes" id="UP001328107"/>
    </source>
</evidence>
<evidence type="ECO:0000313" key="1">
    <source>
        <dbReference type="EMBL" id="GMR41228.1"/>
    </source>
</evidence>
<comment type="caution">
    <text evidence="1">The sequence shown here is derived from an EMBL/GenBank/DDBJ whole genome shotgun (WGS) entry which is preliminary data.</text>
</comment>
<dbReference type="EMBL" id="BTRK01000003">
    <property type="protein sequence ID" value="GMR41228.1"/>
    <property type="molecule type" value="Genomic_DNA"/>
</dbReference>
<keyword evidence="2" id="KW-1185">Reference proteome</keyword>
<organism evidence="1 2">
    <name type="scientific">Pristionchus mayeri</name>
    <dbReference type="NCBI Taxonomy" id="1317129"/>
    <lineage>
        <taxon>Eukaryota</taxon>
        <taxon>Metazoa</taxon>
        <taxon>Ecdysozoa</taxon>
        <taxon>Nematoda</taxon>
        <taxon>Chromadorea</taxon>
        <taxon>Rhabditida</taxon>
        <taxon>Rhabditina</taxon>
        <taxon>Diplogasteromorpha</taxon>
        <taxon>Diplogasteroidea</taxon>
        <taxon>Neodiplogasteridae</taxon>
        <taxon>Pristionchus</taxon>
    </lineage>
</organism>
<proteinExistence type="predicted"/>
<dbReference type="Proteomes" id="UP001328107">
    <property type="component" value="Unassembled WGS sequence"/>
</dbReference>
<sequence length="119" mass="14303">MRLFRAARTNSLTIECRDYIEQGFEQEILSLIKTISFESLIVEFIDMTSLEKHFASILSVIRGRNLENTNVHFSWKRYCSEKELKLTRKFLKGLPKMKTMRVEWISRNDWVRQFPVRKV</sequence>
<gene>
    <name evidence="1" type="ORF">PMAYCL1PPCAC_11423</name>
</gene>
<reference evidence="2" key="1">
    <citation type="submission" date="2022-10" db="EMBL/GenBank/DDBJ databases">
        <title>Genome assembly of Pristionchus species.</title>
        <authorList>
            <person name="Yoshida K."/>
            <person name="Sommer R.J."/>
        </authorList>
    </citation>
    <scope>NUCLEOTIDE SEQUENCE [LARGE SCALE GENOMIC DNA]</scope>
    <source>
        <strain evidence="2">RS5460</strain>
    </source>
</reference>
<name>A0AAN4ZH94_9BILA</name>
<dbReference type="AlphaFoldDB" id="A0AAN4ZH94"/>